<proteinExistence type="predicted"/>
<dbReference type="AlphaFoldDB" id="A0A8H3XFH2"/>
<reference evidence="1 2" key="1">
    <citation type="journal article" date="2019" name="Environ. Microbiol.">
        <title>At the nexus of three kingdoms: the genome of the mycorrhizal fungus Gigaspora margarita provides insights into plant, endobacterial and fungal interactions.</title>
        <authorList>
            <person name="Venice F."/>
            <person name="Ghignone S."/>
            <person name="Salvioli di Fossalunga A."/>
            <person name="Amselem J."/>
            <person name="Novero M."/>
            <person name="Xianan X."/>
            <person name="Sedzielewska Toro K."/>
            <person name="Morin E."/>
            <person name="Lipzen A."/>
            <person name="Grigoriev I.V."/>
            <person name="Henrissat B."/>
            <person name="Martin F.M."/>
            <person name="Bonfante P."/>
        </authorList>
    </citation>
    <scope>NUCLEOTIDE SEQUENCE [LARGE SCALE GENOMIC DNA]</scope>
    <source>
        <strain evidence="1 2">BEG34</strain>
    </source>
</reference>
<organism evidence="1 2">
    <name type="scientific">Gigaspora margarita</name>
    <dbReference type="NCBI Taxonomy" id="4874"/>
    <lineage>
        <taxon>Eukaryota</taxon>
        <taxon>Fungi</taxon>
        <taxon>Fungi incertae sedis</taxon>
        <taxon>Mucoromycota</taxon>
        <taxon>Glomeromycotina</taxon>
        <taxon>Glomeromycetes</taxon>
        <taxon>Diversisporales</taxon>
        <taxon>Gigasporaceae</taxon>
        <taxon>Gigaspora</taxon>
    </lineage>
</organism>
<sequence>MLIDILMSATLVITPSIRAVLKEPPFGKSSYISMVEKHSVASAERKGEGHSGKKLDMKFILNQEEVSYELVYAEFSHLRNKCKPANGKFGIIGIQVVGNGLKFNMFVRDEADLHRYYHLKSMEIPIQSTNENIVIINMGYIFHALPKKKICGSEKSSNVSTS</sequence>
<keyword evidence="2" id="KW-1185">Reference proteome</keyword>
<accession>A0A8H3XFH2</accession>
<name>A0A8H3XFH2_GIGMA</name>
<dbReference type="Proteomes" id="UP000439903">
    <property type="component" value="Unassembled WGS sequence"/>
</dbReference>
<protein>
    <submittedName>
        <fullName evidence="1">Uncharacterized protein</fullName>
    </submittedName>
</protein>
<dbReference type="EMBL" id="WTPW01001138">
    <property type="protein sequence ID" value="KAF0453678.1"/>
    <property type="molecule type" value="Genomic_DNA"/>
</dbReference>
<evidence type="ECO:0000313" key="2">
    <source>
        <dbReference type="Proteomes" id="UP000439903"/>
    </source>
</evidence>
<evidence type="ECO:0000313" key="1">
    <source>
        <dbReference type="EMBL" id="KAF0453678.1"/>
    </source>
</evidence>
<gene>
    <name evidence="1" type="ORF">F8M41_001690</name>
</gene>
<comment type="caution">
    <text evidence="1">The sequence shown here is derived from an EMBL/GenBank/DDBJ whole genome shotgun (WGS) entry which is preliminary data.</text>
</comment>